<dbReference type="SUPFAM" id="SSF103481">
    <property type="entry name" value="Multidrug resistance efflux transporter EmrE"/>
    <property type="match status" value="2"/>
</dbReference>
<feature type="transmembrane region" description="Helical" evidence="5">
    <location>
        <begin position="259"/>
        <end position="279"/>
    </location>
</feature>
<dbReference type="PANTHER" id="PTHR32322">
    <property type="entry name" value="INNER MEMBRANE TRANSPORTER"/>
    <property type="match status" value="1"/>
</dbReference>
<feature type="transmembrane region" description="Helical" evidence="5">
    <location>
        <begin position="111"/>
        <end position="133"/>
    </location>
</feature>
<reference evidence="7" key="1">
    <citation type="submission" date="2020-05" db="EMBL/GenBank/DDBJ databases">
        <authorList>
            <person name="Chiriac C."/>
            <person name="Salcher M."/>
            <person name="Ghai R."/>
            <person name="Kavagutti S V."/>
        </authorList>
    </citation>
    <scope>NUCLEOTIDE SEQUENCE</scope>
</reference>
<protein>
    <submittedName>
        <fullName evidence="7">Unannotated protein</fullName>
    </submittedName>
</protein>
<feature type="transmembrane region" description="Helical" evidence="5">
    <location>
        <begin position="196"/>
        <end position="217"/>
    </location>
</feature>
<evidence type="ECO:0000256" key="3">
    <source>
        <dbReference type="ARBA" id="ARBA00022989"/>
    </source>
</evidence>
<keyword evidence="4 5" id="KW-0472">Membrane</keyword>
<dbReference type="AlphaFoldDB" id="A0A6J6TI49"/>
<feature type="transmembrane region" description="Helical" evidence="5">
    <location>
        <begin position="166"/>
        <end position="184"/>
    </location>
</feature>
<dbReference type="EMBL" id="CAEZYQ010000012">
    <property type="protein sequence ID" value="CAB4746876.1"/>
    <property type="molecule type" value="Genomic_DNA"/>
</dbReference>
<evidence type="ECO:0000259" key="6">
    <source>
        <dbReference type="Pfam" id="PF00892"/>
    </source>
</evidence>
<dbReference type="GO" id="GO:0016020">
    <property type="term" value="C:membrane"/>
    <property type="evidence" value="ECO:0007669"/>
    <property type="project" value="UniProtKB-SubCell"/>
</dbReference>
<organism evidence="7">
    <name type="scientific">freshwater metagenome</name>
    <dbReference type="NCBI Taxonomy" id="449393"/>
    <lineage>
        <taxon>unclassified sequences</taxon>
        <taxon>metagenomes</taxon>
        <taxon>ecological metagenomes</taxon>
    </lineage>
</organism>
<keyword evidence="2 5" id="KW-0812">Transmembrane</keyword>
<evidence type="ECO:0000256" key="5">
    <source>
        <dbReference type="SAM" id="Phobius"/>
    </source>
</evidence>
<feature type="transmembrane region" description="Helical" evidence="5">
    <location>
        <begin position="142"/>
        <end position="160"/>
    </location>
</feature>
<comment type="subcellular location">
    <subcellularLocation>
        <location evidence="1">Membrane</location>
        <topology evidence="1">Multi-pass membrane protein</topology>
    </subcellularLocation>
</comment>
<sequence>MGHAVPVTSRTAPAPLAPVSGVPALPAAFFVFVWASGYIAGPIGVEAVSPFWVVTLRFAGAAVLLYPLARFRHGALRISRQDLLRVSASGLVMNAVFFGSVYAAFELGLQATIAALLHALSPVLTAVLAGVLLGERLTRRQVLGFGLGVAGVLVVLGPDISSAGGLWGLLLGLVSLAALSLGTLGQRWIGVRTDAVWSATLQCAVCVPPLLLLAVLLEGAPSVSQPLAAGLSVLWMAGVNSLGGLLLLGLLVRRGGAGASASLFFLMPPVTAVSAWLVLDETLSPLALVGLGLSTVGVAIATRRRA</sequence>
<feature type="transmembrane region" description="Helical" evidence="5">
    <location>
        <begin position="229"/>
        <end position="252"/>
    </location>
</feature>
<gene>
    <name evidence="7" type="ORF">UFOPK2761_01717</name>
</gene>
<proteinExistence type="predicted"/>
<evidence type="ECO:0000256" key="4">
    <source>
        <dbReference type="ARBA" id="ARBA00023136"/>
    </source>
</evidence>
<dbReference type="InterPro" id="IPR037185">
    <property type="entry name" value="EmrE-like"/>
</dbReference>
<evidence type="ECO:0000313" key="7">
    <source>
        <dbReference type="EMBL" id="CAB4746876.1"/>
    </source>
</evidence>
<feature type="transmembrane region" description="Helical" evidence="5">
    <location>
        <begin position="285"/>
        <end position="302"/>
    </location>
</feature>
<feature type="transmembrane region" description="Helical" evidence="5">
    <location>
        <begin position="16"/>
        <end position="39"/>
    </location>
</feature>
<dbReference type="Pfam" id="PF00892">
    <property type="entry name" value="EamA"/>
    <property type="match status" value="2"/>
</dbReference>
<name>A0A6J6TI49_9ZZZZ</name>
<dbReference type="InterPro" id="IPR050638">
    <property type="entry name" value="AA-Vitamin_Transporters"/>
</dbReference>
<dbReference type="InterPro" id="IPR000620">
    <property type="entry name" value="EamA_dom"/>
</dbReference>
<feature type="domain" description="EamA" evidence="6">
    <location>
        <begin position="166"/>
        <end position="301"/>
    </location>
</feature>
<feature type="domain" description="EamA" evidence="6">
    <location>
        <begin position="29"/>
        <end position="156"/>
    </location>
</feature>
<feature type="transmembrane region" description="Helical" evidence="5">
    <location>
        <begin position="83"/>
        <end position="105"/>
    </location>
</feature>
<evidence type="ECO:0000256" key="2">
    <source>
        <dbReference type="ARBA" id="ARBA00022692"/>
    </source>
</evidence>
<keyword evidence="3 5" id="KW-1133">Transmembrane helix</keyword>
<evidence type="ECO:0000256" key="1">
    <source>
        <dbReference type="ARBA" id="ARBA00004141"/>
    </source>
</evidence>
<dbReference type="PANTHER" id="PTHR32322:SF2">
    <property type="entry name" value="EAMA DOMAIN-CONTAINING PROTEIN"/>
    <property type="match status" value="1"/>
</dbReference>
<feature type="transmembrane region" description="Helical" evidence="5">
    <location>
        <begin position="51"/>
        <end position="71"/>
    </location>
</feature>
<accession>A0A6J6TI49</accession>